<protein>
    <submittedName>
        <fullName evidence="1">Uncharacterized protein</fullName>
    </submittedName>
</protein>
<reference evidence="1 2" key="1">
    <citation type="journal article" date="2012" name="J. Virol.">
        <title>Complete Genome Sequence of a Novel Marine Siphovirus, pVp-1, Infecting Vibrio parahaemolyticus.</title>
        <authorList>
            <person name="Kim J.H."/>
            <person name="Jun J.W."/>
            <person name="Choresca C.H."/>
            <person name="Shin S.P."/>
            <person name="Han J.E."/>
            <person name="Park S.C."/>
        </authorList>
    </citation>
    <scope>NUCLEOTIDE SEQUENCE [LARGE SCALE GENOMIC DNA]</scope>
</reference>
<evidence type="ECO:0000313" key="1">
    <source>
        <dbReference type="EMBL" id="AFB83984.1"/>
    </source>
</evidence>
<proteinExistence type="predicted"/>
<accession>H6WXL8</accession>
<dbReference type="Proteomes" id="UP000007520">
    <property type="component" value="Segment"/>
</dbReference>
<dbReference type="RefSeq" id="YP_007007950.1">
    <property type="nucleotide sequence ID" value="NC_019529.1"/>
</dbReference>
<dbReference type="KEGG" id="vg:14013393"/>
<evidence type="ECO:0000313" key="2">
    <source>
        <dbReference type="Proteomes" id="UP000007520"/>
    </source>
</evidence>
<organism evidence="1 2">
    <name type="scientific">Vibrio phage pVp-1</name>
    <dbReference type="NCBI Taxonomy" id="1150989"/>
    <lineage>
        <taxon>Viruses</taxon>
        <taxon>Duplodnaviria</taxon>
        <taxon>Heunggongvirae</taxon>
        <taxon>Uroviricota</taxon>
        <taxon>Caudoviricetes</taxon>
        <taxon>Demerecviridae</taxon>
        <taxon>Ermolyevavirinae</taxon>
        <taxon>Vipunavirus</taxon>
        <taxon>Vipunavirus pVp1</taxon>
    </lineage>
</organism>
<keyword evidence="2" id="KW-1185">Reference proteome</keyword>
<dbReference type="EMBL" id="JQ340389">
    <property type="protein sequence ID" value="AFB83984.1"/>
    <property type="molecule type" value="Genomic_DNA"/>
</dbReference>
<name>H6WXL8_9CAUD</name>
<dbReference type="GeneID" id="14013393"/>
<sequence>MKQHVETLGQVWMCNIAFMGEMQYYTIPMAMKHVENTEFGQVWQNEQGEQFDVIEKLYQLEANW</sequence>
<gene>
    <name evidence="1" type="ORF">pVp-1_0127</name>
</gene>